<dbReference type="GO" id="GO:0016747">
    <property type="term" value="F:acyltransferase activity, transferring groups other than amino-acyl groups"/>
    <property type="evidence" value="ECO:0007669"/>
    <property type="project" value="InterPro"/>
</dbReference>
<keyword evidence="3" id="KW-0808">Transferase</keyword>
<feature type="transmembrane region" description="Helical" evidence="1">
    <location>
        <begin position="262"/>
        <end position="283"/>
    </location>
</feature>
<gene>
    <name evidence="3" type="ORF">CR152_26245</name>
</gene>
<keyword evidence="1" id="KW-1133">Transmembrane helix</keyword>
<dbReference type="PANTHER" id="PTHR23028">
    <property type="entry name" value="ACETYLTRANSFERASE"/>
    <property type="match status" value="1"/>
</dbReference>
<feature type="transmembrane region" description="Helical" evidence="1">
    <location>
        <begin position="12"/>
        <end position="33"/>
    </location>
</feature>
<keyword evidence="1" id="KW-0812">Transmembrane</keyword>
<evidence type="ECO:0000256" key="1">
    <source>
        <dbReference type="SAM" id="Phobius"/>
    </source>
</evidence>
<keyword evidence="3" id="KW-0012">Acyltransferase</keyword>
<protein>
    <submittedName>
        <fullName evidence="3">Acyltransferase</fullName>
    </submittedName>
</protein>
<evidence type="ECO:0000313" key="3">
    <source>
        <dbReference type="EMBL" id="ATQ79122.1"/>
    </source>
</evidence>
<accession>A0A2D2DVZ4</accession>
<feature type="transmembrane region" description="Helical" evidence="1">
    <location>
        <begin position="135"/>
        <end position="157"/>
    </location>
</feature>
<feature type="transmembrane region" description="Helical" evidence="1">
    <location>
        <begin position="164"/>
        <end position="182"/>
    </location>
</feature>
<keyword evidence="4" id="KW-1185">Reference proteome</keyword>
<name>A0A2D2DVZ4_9BURK</name>
<dbReference type="InterPro" id="IPR050879">
    <property type="entry name" value="Acyltransferase_3"/>
</dbReference>
<organism evidence="3 4">
    <name type="scientific">Massilia violaceinigra</name>
    <dbReference type="NCBI Taxonomy" id="2045208"/>
    <lineage>
        <taxon>Bacteria</taxon>
        <taxon>Pseudomonadati</taxon>
        <taxon>Pseudomonadota</taxon>
        <taxon>Betaproteobacteria</taxon>
        <taxon>Burkholderiales</taxon>
        <taxon>Oxalobacteraceae</taxon>
        <taxon>Telluria group</taxon>
        <taxon>Massilia</taxon>
    </lineage>
</organism>
<feature type="transmembrane region" description="Helical" evidence="1">
    <location>
        <begin position="86"/>
        <end position="105"/>
    </location>
</feature>
<feature type="transmembrane region" description="Helical" evidence="1">
    <location>
        <begin position="237"/>
        <end position="256"/>
    </location>
</feature>
<proteinExistence type="predicted"/>
<feature type="domain" description="Acyltransferase 3" evidence="2">
    <location>
        <begin position="11"/>
        <end position="352"/>
    </location>
</feature>
<feature type="transmembrane region" description="Helical" evidence="1">
    <location>
        <begin position="202"/>
        <end position="225"/>
    </location>
</feature>
<reference evidence="3" key="1">
    <citation type="submission" date="2017-10" db="EMBL/GenBank/DDBJ databases">
        <title>Massilia psychrophilum sp. nov., a novel purple-pigmented bacterium isolated from Tianshan glacier, Xinjiang Municipality, China.</title>
        <authorList>
            <person name="Wang H."/>
        </authorList>
    </citation>
    <scope>NUCLEOTIDE SEQUENCE [LARGE SCALE GENOMIC DNA]</scope>
    <source>
        <strain evidence="3">B2</strain>
    </source>
</reference>
<feature type="transmembrane region" description="Helical" evidence="1">
    <location>
        <begin position="332"/>
        <end position="354"/>
    </location>
</feature>
<evidence type="ECO:0000313" key="4">
    <source>
        <dbReference type="Proteomes" id="UP000229897"/>
    </source>
</evidence>
<dbReference type="RefSeq" id="WP_099882797.1">
    <property type="nucleotide sequence ID" value="NZ_CP024608.1"/>
</dbReference>
<dbReference type="AlphaFoldDB" id="A0A2D2DVZ4"/>
<dbReference type="InterPro" id="IPR002656">
    <property type="entry name" value="Acyl_transf_3_dom"/>
</dbReference>
<dbReference type="PANTHER" id="PTHR23028:SF53">
    <property type="entry name" value="ACYL_TRANSF_3 DOMAIN-CONTAINING PROTEIN"/>
    <property type="match status" value="1"/>
</dbReference>
<dbReference type="EMBL" id="CP024608">
    <property type="protein sequence ID" value="ATQ79122.1"/>
    <property type="molecule type" value="Genomic_DNA"/>
</dbReference>
<dbReference type="Proteomes" id="UP000229897">
    <property type="component" value="Chromosome"/>
</dbReference>
<keyword evidence="1" id="KW-0472">Membrane</keyword>
<dbReference type="GO" id="GO:0016020">
    <property type="term" value="C:membrane"/>
    <property type="evidence" value="ECO:0007669"/>
    <property type="project" value="TreeGrafter"/>
</dbReference>
<dbReference type="Pfam" id="PF01757">
    <property type="entry name" value="Acyl_transf_3"/>
    <property type="match status" value="1"/>
</dbReference>
<sequence length="373" mass="41899">MKNPVSSARIEGLDTLRGLAVTLVVLHHYVLFVSRADTFGWIGEVGWIGVDLFFALSGYLIGNQIFAAMRSRGEFSLARFYGRRALRTLPVFHAMLALYWFWPWFRAGLELPPLWRFLTFTQNISLEPGTAFSHAWSLCIEEQFYLVLPALALAIASLRRSLRWSWAAIALAIVAGMLVRAYTWQELVHANPRGSRNYYQYIYYSTLCRFDELVAGVALALLKNFHPRQWRVLTSRGNLALGAGLGLAGLAIWLFLDERQGFGATVLGYPMLALGFSLLIVAALSDRSLLRTTRIPGAASMALWSYSIYLTHKQVCILAARPLAAHGYGPGSPVAIAAMLSLSVLSGWVLYRCVERPFMQLRQRYLPTNFKPR</sequence>
<dbReference type="OrthoDB" id="9814807at2"/>
<evidence type="ECO:0000259" key="2">
    <source>
        <dbReference type="Pfam" id="PF01757"/>
    </source>
</evidence>
<feature type="transmembrane region" description="Helical" evidence="1">
    <location>
        <begin position="45"/>
        <end position="66"/>
    </location>
</feature>
<dbReference type="KEGG" id="mass:CR152_26245"/>